<evidence type="ECO:0008006" key="4">
    <source>
        <dbReference type="Google" id="ProtNLM"/>
    </source>
</evidence>
<dbReference type="InterPro" id="IPR021338">
    <property type="entry name" value="DUF2953"/>
</dbReference>
<sequence>MNSLYIMLIFIAVSVLIIIFLFRSKWIIKVNYQFPEMDDMQISVFFYKWCVLRQKKLRIPDQNEMEKGYVHFYKHLSRKQLHLLKQLQLRSLLKELKILEFKWQTKGGTGDAFSTSIASGAIWAIKGWLIGYLTQHLQLFEKPQIHVQPDFQSSSLETSFSCMISFRLGKTILGIMRVLKIKEVK</sequence>
<comment type="caution">
    <text evidence="2">The sequence shown here is derived from an EMBL/GenBank/DDBJ whole genome shotgun (WGS) entry which is preliminary data.</text>
</comment>
<reference evidence="3" key="1">
    <citation type="journal article" date="2019" name="Int. J. Syst. Evol. Microbiol.">
        <title>The Global Catalogue of Microorganisms (GCM) 10K type strain sequencing project: providing services to taxonomists for standard genome sequencing and annotation.</title>
        <authorList>
            <consortium name="The Broad Institute Genomics Platform"/>
            <consortium name="The Broad Institute Genome Sequencing Center for Infectious Disease"/>
            <person name="Wu L."/>
            <person name="Ma J."/>
        </authorList>
    </citation>
    <scope>NUCLEOTIDE SEQUENCE [LARGE SCALE GENOMIC DNA]</scope>
    <source>
        <strain evidence="3">CGMCC 1.7693</strain>
    </source>
</reference>
<name>A0ABQ2NZT7_9BACI</name>
<gene>
    <name evidence="2" type="ORF">GCM10011346_38780</name>
</gene>
<keyword evidence="3" id="KW-1185">Reference proteome</keyword>
<feature type="transmembrane region" description="Helical" evidence="1">
    <location>
        <begin position="6"/>
        <end position="22"/>
    </location>
</feature>
<keyword evidence="1" id="KW-0812">Transmembrane</keyword>
<accession>A0ABQ2NZT7</accession>
<evidence type="ECO:0000313" key="2">
    <source>
        <dbReference type="EMBL" id="GGP14515.1"/>
    </source>
</evidence>
<dbReference type="Proteomes" id="UP000641206">
    <property type="component" value="Unassembled WGS sequence"/>
</dbReference>
<evidence type="ECO:0000256" key="1">
    <source>
        <dbReference type="SAM" id="Phobius"/>
    </source>
</evidence>
<keyword evidence="1" id="KW-1133">Transmembrane helix</keyword>
<proteinExistence type="predicted"/>
<dbReference type="RefSeq" id="WP_188736283.1">
    <property type="nucleotide sequence ID" value="NZ_BMLW01000012.1"/>
</dbReference>
<dbReference type="Pfam" id="PF11167">
    <property type="entry name" value="DUF2953"/>
    <property type="match status" value="1"/>
</dbReference>
<keyword evidence="1" id="KW-0472">Membrane</keyword>
<dbReference type="EMBL" id="BMLW01000012">
    <property type="protein sequence ID" value="GGP14515.1"/>
    <property type="molecule type" value="Genomic_DNA"/>
</dbReference>
<protein>
    <recommendedName>
        <fullName evidence="4">DUF2953 domain-containing protein</fullName>
    </recommendedName>
</protein>
<organism evidence="2 3">
    <name type="scientific">Oceanobacillus neutriphilus</name>
    <dbReference type="NCBI Taxonomy" id="531815"/>
    <lineage>
        <taxon>Bacteria</taxon>
        <taxon>Bacillati</taxon>
        <taxon>Bacillota</taxon>
        <taxon>Bacilli</taxon>
        <taxon>Bacillales</taxon>
        <taxon>Bacillaceae</taxon>
        <taxon>Oceanobacillus</taxon>
    </lineage>
</organism>
<evidence type="ECO:0000313" key="3">
    <source>
        <dbReference type="Proteomes" id="UP000641206"/>
    </source>
</evidence>